<organism evidence="2 3">
    <name type="scientific">Lophiostoma macrostomum CBS 122681</name>
    <dbReference type="NCBI Taxonomy" id="1314788"/>
    <lineage>
        <taxon>Eukaryota</taxon>
        <taxon>Fungi</taxon>
        <taxon>Dikarya</taxon>
        <taxon>Ascomycota</taxon>
        <taxon>Pezizomycotina</taxon>
        <taxon>Dothideomycetes</taxon>
        <taxon>Pleosporomycetidae</taxon>
        <taxon>Pleosporales</taxon>
        <taxon>Lophiostomataceae</taxon>
        <taxon>Lophiostoma</taxon>
    </lineage>
</organism>
<feature type="region of interest" description="Disordered" evidence="1">
    <location>
        <begin position="14"/>
        <end position="38"/>
    </location>
</feature>
<proteinExistence type="predicted"/>
<evidence type="ECO:0000256" key="1">
    <source>
        <dbReference type="SAM" id="MobiDB-lite"/>
    </source>
</evidence>
<evidence type="ECO:0000313" key="3">
    <source>
        <dbReference type="Proteomes" id="UP000799324"/>
    </source>
</evidence>
<keyword evidence="3" id="KW-1185">Reference proteome</keyword>
<feature type="compositionally biased region" description="Low complexity" evidence="1">
    <location>
        <begin position="23"/>
        <end position="38"/>
    </location>
</feature>
<reference evidence="2" key="1">
    <citation type="journal article" date="2020" name="Stud. Mycol.">
        <title>101 Dothideomycetes genomes: a test case for predicting lifestyles and emergence of pathogens.</title>
        <authorList>
            <person name="Haridas S."/>
            <person name="Albert R."/>
            <person name="Binder M."/>
            <person name="Bloem J."/>
            <person name="Labutti K."/>
            <person name="Salamov A."/>
            <person name="Andreopoulos B."/>
            <person name="Baker S."/>
            <person name="Barry K."/>
            <person name="Bills G."/>
            <person name="Bluhm B."/>
            <person name="Cannon C."/>
            <person name="Castanera R."/>
            <person name="Culley D."/>
            <person name="Daum C."/>
            <person name="Ezra D."/>
            <person name="Gonzalez J."/>
            <person name="Henrissat B."/>
            <person name="Kuo A."/>
            <person name="Liang C."/>
            <person name="Lipzen A."/>
            <person name="Lutzoni F."/>
            <person name="Magnuson J."/>
            <person name="Mondo S."/>
            <person name="Nolan M."/>
            <person name="Ohm R."/>
            <person name="Pangilinan J."/>
            <person name="Park H.-J."/>
            <person name="Ramirez L."/>
            <person name="Alfaro M."/>
            <person name="Sun H."/>
            <person name="Tritt A."/>
            <person name="Yoshinaga Y."/>
            <person name="Zwiers L.-H."/>
            <person name="Turgeon B."/>
            <person name="Goodwin S."/>
            <person name="Spatafora J."/>
            <person name="Crous P."/>
            <person name="Grigoriev I."/>
        </authorList>
    </citation>
    <scope>NUCLEOTIDE SEQUENCE</scope>
    <source>
        <strain evidence="2">CBS 122681</strain>
    </source>
</reference>
<dbReference type="EMBL" id="MU004293">
    <property type="protein sequence ID" value="KAF2661646.1"/>
    <property type="molecule type" value="Genomic_DNA"/>
</dbReference>
<gene>
    <name evidence="2" type="ORF">K491DRAFT_687407</name>
</gene>
<name>A0A6A6TQC5_9PLEO</name>
<protein>
    <submittedName>
        <fullName evidence="2">Uncharacterized protein</fullName>
    </submittedName>
</protein>
<accession>A0A6A6TQC5</accession>
<dbReference type="AlphaFoldDB" id="A0A6A6TQC5"/>
<sequence length="83" mass="8809">MACVCLLIMHPQSLLGKGSSSKTRPATPGTAPTSTTPPWTLHSALFLVITLSVQPWFPARDVIHAVRLVVDFSNVLPPAPPPA</sequence>
<evidence type="ECO:0000313" key="2">
    <source>
        <dbReference type="EMBL" id="KAF2661646.1"/>
    </source>
</evidence>
<dbReference type="Proteomes" id="UP000799324">
    <property type="component" value="Unassembled WGS sequence"/>
</dbReference>